<dbReference type="Pfam" id="PF04351">
    <property type="entry name" value="PilP"/>
    <property type="match status" value="1"/>
</dbReference>
<keyword evidence="1" id="KW-0732">Signal</keyword>
<dbReference type="PROSITE" id="PS51257">
    <property type="entry name" value="PROKAR_LIPOPROTEIN"/>
    <property type="match status" value="1"/>
</dbReference>
<organism evidence="2 3">
    <name type="scientific">Ramlibacter henchirensis</name>
    <dbReference type="NCBI Taxonomy" id="204072"/>
    <lineage>
        <taxon>Bacteria</taxon>
        <taxon>Pseudomonadati</taxon>
        <taxon>Pseudomonadota</taxon>
        <taxon>Betaproteobacteria</taxon>
        <taxon>Burkholderiales</taxon>
        <taxon>Comamonadaceae</taxon>
        <taxon>Ramlibacter</taxon>
    </lineage>
</organism>
<dbReference type="InterPro" id="IPR007446">
    <property type="entry name" value="PilP"/>
</dbReference>
<dbReference type="AlphaFoldDB" id="A0A4Z0C6J3"/>
<proteinExistence type="predicted"/>
<name>A0A4Z0C6J3_9BURK</name>
<sequence length="180" mass="19763">MITQRIVFFAALAAALAGCGGSGQDELQDWMAQQRAQTKPKVEPIPEPKKFTPQPYTQATAFDPFSNQKLTQALKRESAHSTTSAALLAPELARHKEPLESFPLDTMSMVGSLLKQGRPVALVKVDSLLYQVKPGNYLGQNYGKIVKVGEAEVVLREIVQDAAGEWVERTATLQLQERAK</sequence>
<dbReference type="EMBL" id="SMLM01000001">
    <property type="protein sequence ID" value="TFZ07307.1"/>
    <property type="molecule type" value="Genomic_DNA"/>
</dbReference>
<dbReference type="PIRSF" id="PIRSF016481">
    <property type="entry name" value="Pilus_assembly_PilP"/>
    <property type="match status" value="1"/>
</dbReference>
<dbReference type="RefSeq" id="WP_135263388.1">
    <property type="nucleotide sequence ID" value="NZ_SMLM01000001.1"/>
</dbReference>
<dbReference type="OrthoDB" id="5296580at2"/>
<accession>A0A4Z0C6J3</accession>
<gene>
    <name evidence="2" type="ORF">EZ313_12105</name>
</gene>
<feature type="chain" id="PRO_5021206075" evidence="1">
    <location>
        <begin position="18"/>
        <end position="180"/>
    </location>
</feature>
<dbReference type="Gene3D" id="2.30.30.830">
    <property type="match status" value="1"/>
</dbReference>
<protein>
    <submittedName>
        <fullName evidence="2">Pilus assembly protein PilP</fullName>
    </submittedName>
</protein>
<keyword evidence="3" id="KW-1185">Reference proteome</keyword>
<reference evidence="2 3" key="1">
    <citation type="submission" date="2019-03" db="EMBL/GenBank/DDBJ databases">
        <title>Ramlibacter henchirensis DSM 14656, whole genome shotgun sequence.</title>
        <authorList>
            <person name="Zhang X."/>
            <person name="Feng G."/>
            <person name="Zhu H."/>
        </authorList>
    </citation>
    <scope>NUCLEOTIDE SEQUENCE [LARGE SCALE GENOMIC DNA]</scope>
    <source>
        <strain evidence="2 3">DSM 14656</strain>
    </source>
</reference>
<dbReference type="Proteomes" id="UP000298180">
    <property type="component" value="Unassembled WGS sequence"/>
</dbReference>
<evidence type="ECO:0000313" key="3">
    <source>
        <dbReference type="Proteomes" id="UP000298180"/>
    </source>
</evidence>
<evidence type="ECO:0000313" key="2">
    <source>
        <dbReference type="EMBL" id="TFZ07307.1"/>
    </source>
</evidence>
<evidence type="ECO:0000256" key="1">
    <source>
        <dbReference type="SAM" id="SignalP"/>
    </source>
</evidence>
<feature type="signal peptide" evidence="1">
    <location>
        <begin position="1"/>
        <end position="17"/>
    </location>
</feature>
<comment type="caution">
    <text evidence="2">The sequence shown here is derived from an EMBL/GenBank/DDBJ whole genome shotgun (WGS) entry which is preliminary data.</text>
</comment>